<keyword evidence="4" id="KW-0408">Iron</keyword>
<evidence type="ECO:0000256" key="2">
    <source>
        <dbReference type="ARBA" id="ARBA00022617"/>
    </source>
</evidence>
<dbReference type="GO" id="GO:0020037">
    <property type="term" value="F:heme binding"/>
    <property type="evidence" value="ECO:0007669"/>
    <property type="project" value="InterPro"/>
</dbReference>
<dbReference type="RefSeq" id="WP_148814911.1">
    <property type="nucleotide sequence ID" value="NZ_CP043046.1"/>
</dbReference>
<evidence type="ECO:0000256" key="1">
    <source>
        <dbReference type="ARBA" id="ARBA00022448"/>
    </source>
</evidence>
<dbReference type="SMR" id="A0A5C0AZT4"/>
<dbReference type="OrthoDB" id="25954at2"/>
<evidence type="ECO:0000256" key="3">
    <source>
        <dbReference type="ARBA" id="ARBA00022723"/>
    </source>
</evidence>
<accession>A0A5C0AZT4</accession>
<keyword evidence="3" id="KW-0479">Metal-binding</keyword>
<name>A0A5C0AZT4_9BURK</name>
<organism evidence="5 6">
    <name type="scientific">Pigmentiphaga aceris</name>
    <dbReference type="NCBI Taxonomy" id="1940612"/>
    <lineage>
        <taxon>Bacteria</taxon>
        <taxon>Pseudomonadati</taxon>
        <taxon>Pseudomonadota</taxon>
        <taxon>Betaproteobacteria</taxon>
        <taxon>Burkholderiales</taxon>
        <taxon>Alcaligenaceae</taxon>
        <taxon>Pigmentiphaga</taxon>
    </lineage>
</organism>
<dbReference type="AlphaFoldDB" id="A0A5C0AZT4"/>
<dbReference type="Proteomes" id="UP000325161">
    <property type="component" value="Chromosome"/>
</dbReference>
<dbReference type="Gene3D" id="1.10.490.10">
    <property type="entry name" value="Globins"/>
    <property type="match status" value="1"/>
</dbReference>
<evidence type="ECO:0000256" key="4">
    <source>
        <dbReference type="ARBA" id="ARBA00023004"/>
    </source>
</evidence>
<proteinExistence type="predicted"/>
<dbReference type="InterPro" id="IPR001486">
    <property type="entry name" value="Hemoglobin_trunc"/>
</dbReference>
<keyword evidence="2" id="KW-0349">Heme</keyword>
<dbReference type="SUPFAM" id="SSF46458">
    <property type="entry name" value="Globin-like"/>
    <property type="match status" value="1"/>
</dbReference>
<dbReference type="InterPro" id="IPR012292">
    <property type="entry name" value="Globin/Proto"/>
</dbReference>
<keyword evidence="6" id="KW-1185">Reference proteome</keyword>
<dbReference type="CDD" id="cd08916">
    <property type="entry name" value="TrHb3_P"/>
    <property type="match status" value="1"/>
</dbReference>
<dbReference type="EMBL" id="CP043046">
    <property type="protein sequence ID" value="QEI06370.1"/>
    <property type="molecule type" value="Genomic_DNA"/>
</dbReference>
<dbReference type="InterPro" id="IPR009050">
    <property type="entry name" value="Globin-like_sf"/>
</dbReference>
<evidence type="ECO:0000313" key="6">
    <source>
        <dbReference type="Proteomes" id="UP000325161"/>
    </source>
</evidence>
<keyword evidence="1" id="KW-0813">Transport</keyword>
<sequence>MTQPLTPGNDFCTEAEVTALVHTFYTRVRQDEVLGPIFDAHIDDWDKHLAKLVDFWSSILRRTGRFSGTPMPKHAVLPGLSEALFQRWLHLFRENAATQSNQVMSEHACAMAERIAQSLWFGYQISRDPDGLAKPLGQD</sequence>
<dbReference type="GO" id="GO:0019825">
    <property type="term" value="F:oxygen binding"/>
    <property type="evidence" value="ECO:0007669"/>
    <property type="project" value="InterPro"/>
</dbReference>
<dbReference type="Pfam" id="PF01152">
    <property type="entry name" value="Bac_globin"/>
    <property type="match status" value="1"/>
</dbReference>
<dbReference type="GO" id="GO:0046872">
    <property type="term" value="F:metal ion binding"/>
    <property type="evidence" value="ECO:0007669"/>
    <property type="project" value="UniProtKB-KW"/>
</dbReference>
<reference evidence="5 6" key="1">
    <citation type="submission" date="2019-08" db="EMBL/GenBank/DDBJ databases">
        <title>Amphibian skin-associated Pigmentiphaga: genome sequence and occurrence across geography and hosts.</title>
        <authorList>
            <person name="Bletz M.C."/>
            <person name="Bunk B."/>
            <person name="Sproeer C."/>
            <person name="Biwer P."/>
            <person name="Reiter S."/>
            <person name="Rabemananjara F.C.E."/>
            <person name="Schulz S."/>
            <person name="Overmann J."/>
            <person name="Vences M."/>
        </authorList>
    </citation>
    <scope>NUCLEOTIDE SEQUENCE [LARGE SCALE GENOMIC DNA]</scope>
    <source>
        <strain evidence="5 6">Mada1488</strain>
    </source>
</reference>
<protein>
    <submittedName>
        <fullName evidence="5">Group III truncated hemoglobin</fullName>
    </submittedName>
</protein>
<evidence type="ECO:0000313" key="5">
    <source>
        <dbReference type="EMBL" id="QEI06370.1"/>
    </source>
</evidence>
<gene>
    <name evidence="5" type="ORF">FXN63_11410</name>
</gene>
<dbReference type="KEGG" id="pacr:FXN63_11410"/>